<dbReference type="InterPro" id="IPR045851">
    <property type="entry name" value="AMP-bd_C_sf"/>
</dbReference>
<dbReference type="EMBL" id="LMWY01000003">
    <property type="protein sequence ID" value="KUO06140.1"/>
    <property type="molecule type" value="Genomic_DNA"/>
</dbReference>
<reference evidence="7 8" key="1">
    <citation type="submission" date="2015-10" db="EMBL/GenBank/DDBJ databases">
        <title>Draft genome sequence of Streptomyces caeruleatus NRRL B-24802, type strain for the species Streptomyces caeruleatus.</title>
        <authorList>
            <person name="Ruckert C."/>
            <person name="Winkler A."/>
            <person name="Kalinowski J."/>
            <person name="Kampfer P."/>
            <person name="Glaeser S."/>
        </authorList>
    </citation>
    <scope>NUCLEOTIDE SEQUENCE [LARGE SCALE GENOMIC DNA]</scope>
    <source>
        <strain evidence="7 8">NRRL B-24802</strain>
    </source>
</reference>
<comment type="cofactor">
    <cofactor evidence="1">
        <name>pantetheine 4'-phosphate</name>
        <dbReference type="ChEBI" id="CHEBI:47942"/>
    </cofactor>
</comment>
<evidence type="ECO:0000256" key="2">
    <source>
        <dbReference type="ARBA" id="ARBA00006432"/>
    </source>
</evidence>
<dbReference type="InterPro" id="IPR025110">
    <property type="entry name" value="AMP-bd_C"/>
</dbReference>
<dbReference type="GO" id="GO:0008610">
    <property type="term" value="P:lipid biosynthetic process"/>
    <property type="evidence" value="ECO:0007669"/>
    <property type="project" value="UniProtKB-ARBA"/>
</dbReference>
<dbReference type="CDD" id="cd19540">
    <property type="entry name" value="LCL_NRPS-like"/>
    <property type="match status" value="1"/>
</dbReference>
<dbReference type="Gene3D" id="3.30.300.30">
    <property type="match status" value="2"/>
</dbReference>
<dbReference type="Pfam" id="PF00550">
    <property type="entry name" value="PP-binding"/>
    <property type="match status" value="2"/>
</dbReference>
<dbReference type="Proteomes" id="UP000053429">
    <property type="component" value="Unassembled WGS sequence"/>
</dbReference>
<feature type="domain" description="Carrier" evidence="6">
    <location>
        <begin position="1032"/>
        <end position="1107"/>
    </location>
</feature>
<dbReference type="SUPFAM" id="SSF52777">
    <property type="entry name" value="CoA-dependent acyltransferases"/>
    <property type="match status" value="4"/>
</dbReference>
<organism evidence="7 8">
    <name type="scientific">Streptomyces caeruleatus</name>
    <dbReference type="NCBI Taxonomy" id="661399"/>
    <lineage>
        <taxon>Bacteria</taxon>
        <taxon>Bacillati</taxon>
        <taxon>Actinomycetota</taxon>
        <taxon>Actinomycetes</taxon>
        <taxon>Kitasatosporales</taxon>
        <taxon>Streptomycetaceae</taxon>
        <taxon>Streptomyces</taxon>
    </lineage>
</organism>
<dbReference type="SUPFAM" id="SSF53474">
    <property type="entry name" value="alpha/beta-Hydrolases"/>
    <property type="match status" value="1"/>
</dbReference>
<dbReference type="InterPro" id="IPR020845">
    <property type="entry name" value="AMP-binding_CS"/>
</dbReference>
<dbReference type="Gene3D" id="3.30.559.10">
    <property type="entry name" value="Chloramphenicol acetyltransferase-like domain"/>
    <property type="match status" value="2"/>
</dbReference>
<keyword evidence="8" id="KW-1185">Reference proteome</keyword>
<evidence type="ECO:0000259" key="6">
    <source>
        <dbReference type="PROSITE" id="PS50075"/>
    </source>
</evidence>
<dbReference type="Pfam" id="PF00501">
    <property type="entry name" value="AMP-binding"/>
    <property type="match status" value="2"/>
</dbReference>
<dbReference type="PANTHER" id="PTHR45527:SF1">
    <property type="entry name" value="FATTY ACID SYNTHASE"/>
    <property type="match status" value="1"/>
</dbReference>
<dbReference type="Pfam" id="PF00668">
    <property type="entry name" value="Condensation"/>
    <property type="match status" value="3"/>
</dbReference>
<dbReference type="InterPro" id="IPR020806">
    <property type="entry name" value="PKS_PP-bd"/>
</dbReference>
<protein>
    <recommendedName>
        <fullName evidence="6">Carrier domain-containing protein</fullName>
    </recommendedName>
</protein>
<feature type="compositionally biased region" description="Low complexity" evidence="5">
    <location>
        <begin position="1019"/>
        <end position="1035"/>
    </location>
</feature>
<dbReference type="InterPro" id="IPR000873">
    <property type="entry name" value="AMP-dep_synth/lig_dom"/>
</dbReference>
<dbReference type="Gene3D" id="3.40.50.1820">
    <property type="entry name" value="alpha/beta hydrolase"/>
    <property type="match status" value="1"/>
</dbReference>
<dbReference type="InterPro" id="IPR023213">
    <property type="entry name" value="CAT-like_dom_sf"/>
</dbReference>
<evidence type="ECO:0000256" key="3">
    <source>
        <dbReference type="ARBA" id="ARBA00022450"/>
    </source>
</evidence>
<dbReference type="GO" id="GO:0043041">
    <property type="term" value="P:amino acid activation for nonribosomal peptide biosynthetic process"/>
    <property type="evidence" value="ECO:0007669"/>
    <property type="project" value="TreeGrafter"/>
</dbReference>
<dbReference type="InterPro" id="IPR010071">
    <property type="entry name" value="AA_adenyl_dom"/>
</dbReference>
<dbReference type="GO" id="GO:0031177">
    <property type="term" value="F:phosphopantetheine binding"/>
    <property type="evidence" value="ECO:0007669"/>
    <property type="project" value="InterPro"/>
</dbReference>
<name>A0A117RS26_9ACTN</name>
<dbReference type="InterPro" id="IPR036736">
    <property type="entry name" value="ACP-like_sf"/>
</dbReference>
<dbReference type="PROSITE" id="PS00455">
    <property type="entry name" value="AMP_BINDING"/>
    <property type="match status" value="2"/>
</dbReference>
<proteinExistence type="inferred from homology"/>
<feature type="domain" description="Carrier" evidence="6">
    <location>
        <begin position="2128"/>
        <end position="2203"/>
    </location>
</feature>
<feature type="compositionally biased region" description="Gly residues" evidence="5">
    <location>
        <begin position="55"/>
        <end position="76"/>
    </location>
</feature>
<dbReference type="GO" id="GO:0005829">
    <property type="term" value="C:cytosol"/>
    <property type="evidence" value="ECO:0007669"/>
    <property type="project" value="TreeGrafter"/>
</dbReference>
<dbReference type="NCBIfam" id="TIGR01733">
    <property type="entry name" value="AA-adenyl-dom"/>
    <property type="match status" value="2"/>
</dbReference>
<keyword evidence="4" id="KW-0597">Phosphoprotein</keyword>
<accession>A0A117RS26</accession>
<comment type="similarity">
    <text evidence="2">Belongs to the ATP-dependent AMP-binding enzyme family.</text>
</comment>
<dbReference type="STRING" id="661399.AQJ67_04935"/>
<dbReference type="Gene3D" id="2.30.38.10">
    <property type="entry name" value="Luciferase, Domain 3"/>
    <property type="match status" value="1"/>
</dbReference>
<dbReference type="Gene3D" id="3.30.559.30">
    <property type="entry name" value="Nonribosomal peptide synthetase, condensation domain"/>
    <property type="match status" value="2"/>
</dbReference>
<evidence type="ECO:0000313" key="8">
    <source>
        <dbReference type="Proteomes" id="UP000053429"/>
    </source>
</evidence>
<dbReference type="InterPro" id="IPR009081">
    <property type="entry name" value="PP-bd_ACP"/>
</dbReference>
<feature type="region of interest" description="Disordered" evidence="5">
    <location>
        <begin position="1012"/>
        <end position="1035"/>
    </location>
</feature>
<dbReference type="FunFam" id="3.40.50.980:FF:000001">
    <property type="entry name" value="Non-ribosomal peptide synthetase"/>
    <property type="match status" value="2"/>
</dbReference>
<dbReference type="Pfam" id="PF13193">
    <property type="entry name" value="AMP-binding_C"/>
    <property type="match status" value="2"/>
</dbReference>
<dbReference type="SUPFAM" id="SSF56801">
    <property type="entry name" value="Acetyl-CoA synthetase-like"/>
    <property type="match status" value="2"/>
</dbReference>
<dbReference type="InterPro" id="IPR001031">
    <property type="entry name" value="Thioesterase"/>
</dbReference>
<gene>
    <name evidence="7" type="ORF">AQJ67_04935</name>
</gene>
<dbReference type="InterPro" id="IPR001242">
    <property type="entry name" value="Condensation_dom"/>
</dbReference>
<dbReference type="SUPFAM" id="SSF47336">
    <property type="entry name" value="ACP-like"/>
    <property type="match status" value="2"/>
</dbReference>
<dbReference type="GO" id="GO:0003824">
    <property type="term" value="F:catalytic activity"/>
    <property type="evidence" value="ECO:0007669"/>
    <property type="project" value="InterPro"/>
</dbReference>
<dbReference type="Gene3D" id="1.10.1200.10">
    <property type="entry name" value="ACP-like"/>
    <property type="match status" value="1"/>
</dbReference>
<feature type="compositionally biased region" description="Low complexity" evidence="5">
    <location>
        <begin position="103"/>
        <end position="115"/>
    </location>
</feature>
<dbReference type="PROSITE" id="PS50075">
    <property type="entry name" value="CARRIER"/>
    <property type="match status" value="2"/>
</dbReference>
<sequence length="2436" mass="260074">MWMAEQLERGRSRREIVEYLDIRGPVDHGALVEAWHRTIADTEAVRVRFAEETGYSGGTDGFGTESGGGTGRGAGSGARAAHGSDGCGPGRVGEVRARGSARPGADGTRTPAGTRAAGGTGPFPSDAAGPVQILEVWPAVDVPLLDLTDRPDPEAAALVWMDADRARPLDLRRGPLFEATLIRVGRDRHFFYYRTHHIALDGYGATLFSRRLGEVHGAVRRGLSPGACPFGSLSDLVDEDIVYRASQDFERDREFWSGYFADGLEPVSLASGELPEPDTPHRRVRHVDRSVIDAGRAGLRAHPSAVLTAGMAAYVHRITGAPEVVLELPVAVRTSAAARRTPGMTANVVPLRLRVTPDSDLAGLAREASREIRQALRHQRYRYEDLQRDLRWLRSGTGLAAPSVNVLPLHDDLTEASWPGTRVTRHRLANGAVGDFSVMLTDRGAGQDVLFDFEAHPERYGAQEAVGHQDRFLRVVAAMTAEPARPVGRIGLLGEDERRLVAAGWSAPRRPNDQRPLPAVLEEQAERTPEAVAVACGDRSATYRDLHREAGRLARHLIALGAGPEAAVAVALPRSVEQITAILAVVKTGAAYLPVDTGYPPERIGQLLDDSAPACVVTDRATADGLPPGPPRVVLDDPETCAAVSPMPDGPVTDVERTAPLRPAHPAYVIHTSGSTGRPKGIAMPGSSVVNLVTGHAELLPGGAGTVTAQFAPVSFDVSVQEIFYSLASGRTLAVPEAEVRRDPRELVAWLHRHRVNELFAPNLVIEALCAAALQQGATLPHLRDLVQGGEALTIGPATAEFLRGGPPRRLHNHYGPAETHLVTSTTLHRDGTPLPTRVPIGLPFRNVGIHVLDARLEPVPVGVTGELYVSGDQVARGYWHRPGLTAARFVACPSGPAGDRMYRTGDLVRLRSDGMLDYLGRADHQVKIRGIRVEPGETETALRRHPDVTAAAVVAREDPPGDRRLVGYVVPAPGSTLDLREIRRQLASQLPEFMVPSALVELDALPLSPNGKLDRTALPRPTRSRPAAAPTTRTGTQAALCGLFEEVLGTTGVDLDDDFFDAGGHSLLAVRLTARVRAVLGAELPVRAVFEHPTVAGLAALLQTAIPGTTLPPPLARAERRPERVPLSPAQRRLWFLNRAEPDSATYNMPIAVRLSGDLDTGALRAATADLTHRHEVLRTICPESADGVPYQSVRPAPAISAIEVPRAVPGPAGAPTVYGSPLTVATRAEWSGADAASPSSCSLAPGTLLTVADTTPAELPEAVAELVGRGFDLRSEPPIRVGLLRLSRTEHVLVVVLHHAAGDGWSIAPLARDLARAYASRLRGEAPDWAPLPVQYADYTLWQHRLLGDETDPASTAARQAAYWTRTLAGLPQELGLITDRPRSARSSGKGGTVPVRIGPELHTRLVALARDHRVSPFMVLHAALAALLHRLGAGPDIPVGTPVAGRGDPLLDDVVGAFVNTLVLRTDLTGDPGFGDLLARVRETDLAAYAHQELPFERLVELLNPPRSPGRHPLFQVLLAFHSTPEAGLELPGLTADRLPPGPRPAKFDLSLSLTERFTPDRHPAGLDGTLDYAADLFDEETAATMAARFERLLTAATEDPERRLSTLDLMLPGERRRVLVEWSGTRGAAAPTTPVRLFESQVSRTPTTTALICGTARLSYARLDVRANRIAHCLHAMGVRPQDPVGICFGPSPDLPAAFLGVLKAGAVCVPLDPGHPTERLGLVLSDTGVRVLVTDAHTAARSAALPAQTLRLDDPAALAGRPAYAPATRPTPGDAAYVLHTSGSTGRPKGVVVTHGSLAAYLTHCRAAYSGLSGTVTAHASAAFDGSLTALLGPLVSGGRLRLQALDEPLPSRPALLKGTPSHLPILATLPGRHAPTAELVLGGEPLYGTDLEPWRARHPDVAVVNSYGPTETTVACLDHRLAPTDPLPHRVPIGRPLPGVRAYVLDGRLEPVPAGVTGELYVAGDQVARGYWNRPGLTAARFVACPYGPPGDRMYRTGDLVRHRPDGRLEHLGRADRQIKVRGHRVEPGEIEAALLRCPGIDAAAVVSREDHPGDRRLVAYLAPGTAADDSELRQRLAATLPVHLLPSAFVRLDALPLTVGGKIDRGALPSPPQVRPAATSTARSGLEAVLQGLFEDVLGTGGVGVHDNFFERGGHSLLVLRLLSRIRSVLGVTLPVRALFEAPTVAALAARATHETVPAHTALEVLLPLRTTGHLPPLFCVHPSGGLAWPYAGLLGGLDPDRPLYGLQARGLARPGEALPSSVEEMAADYLDRIRSVQPAGPYHLLGWSLGGLIAHELAVQAQAQGEEVALLALLDARTPRHLVPVPQERELAGHLPPGTDEELRSRLPSVGTHGLRIARDFTPGRFHGDVVCFTAARERNPAPAHAWQPHVRGRITEHAVDCGHLTMTAPEPLRHITEELSSLLKQAR</sequence>
<evidence type="ECO:0000256" key="5">
    <source>
        <dbReference type="SAM" id="MobiDB-lite"/>
    </source>
</evidence>
<dbReference type="InterPro" id="IPR042099">
    <property type="entry name" value="ANL_N_sf"/>
</dbReference>
<dbReference type="InterPro" id="IPR006162">
    <property type="entry name" value="Ppantetheine_attach_site"/>
</dbReference>
<dbReference type="CDD" id="cd05930">
    <property type="entry name" value="A_NRPS"/>
    <property type="match status" value="1"/>
</dbReference>
<dbReference type="GO" id="GO:0017000">
    <property type="term" value="P:antibiotic biosynthetic process"/>
    <property type="evidence" value="ECO:0007669"/>
    <property type="project" value="UniProtKB-ARBA"/>
</dbReference>
<dbReference type="SMART" id="SM00824">
    <property type="entry name" value="PKS_TE"/>
    <property type="match status" value="1"/>
</dbReference>
<dbReference type="SMART" id="SM00823">
    <property type="entry name" value="PKS_PP"/>
    <property type="match status" value="2"/>
</dbReference>
<dbReference type="FunFam" id="2.30.38.10:FF:000001">
    <property type="entry name" value="Non-ribosomal peptide synthetase PvdI"/>
    <property type="match status" value="2"/>
</dbReference>
<dbReference type="FunFam" id="1.10.1200.10:FF:000016">
    <property type="entry name" value="Non-ribosomal peptide synthase"/>
    <property type="match status" value="2"/>
</dbReference>
<dbReference type="Pfam" id="PF00975">
    <property type="entry name" value="Thioesterase"/>
    <property type="match status" value="1"/>
</dbReference>
<dbReference type="GO" id="GO:0072330">
    <property type="term" value="P:monocarboxylic acid biosynthetic process"/>
    <property type="evidence" value="ECO:0007669"/>
    <property type="project" value="UniProtKB-ARBA"/>
</dbReference>
<dbReference type="PANTHER" id="PTHR45527">
    <property type="entry name" value="NONRIBOSOMAL PEPTIDE SYNTHETASE"/>
    <property type="match status" value="1"/>
</dbReference>
<feature type="region of interest" description="Disordered" evidence="5">
    <location>
        <begin position="53"/>
        <end position="127"/>
    </location>
</feature>
<dbReference type="FunFam" id="3.30.300.30:FF:000010">
    <property type="entry name" value="Enterobactin synthetase component F"/>
    <property type="match status" value="1"/>
</dbReference>
<dbReference type="InterPro" id="IPR029058">
    <property type="entry name" value="AB_hydrolase_fold"/>
</dbReference>
<keyword evidence="3" id="KW-0596">Phosphopantetheine</keyword>
<comment type="caution">
    <text evidence="7">The sequence shown here is derived from an EMBL/GenBank/DDBJ whole genome shotgun (WGS) entry which is preliminary data.</text>
</comment>
<dbReference type="PROSITE" id="PS00012">
    <property type="entry name" value="PHOSPHOPANTETHEINE"/>
    <property type="match status" value="1"/>
</dbReference>
<dbReference type="InterPro" id="IPR020802">
    <property type="entry name" value="TesA-like"/>
</dbReference>
<evidence type="ECO:0000256" key="1">
    <source>
        <dbReference type="ARBA" id="ARBA00001957"/>
    </source>
</evidence>
<dbReference type="Gene3D" id="3.40.50.980">
    <property type="match status" value="2"/>
</dbReference>
<evidence type="ECO:0000313" key="7">
    <source>
        <dbReference type="EMBL" id="KUO06140.1"/>
    </source>
</evidence>
<dbReference type="GO" id="GO:0044550">
    <property type="term" value="P:secondary metabolite biosynthetic process"/>
    <property type="evidence" value="ECO:0007669"/>
    <property type="project" value="TreeGrafter"/>
</dbReference>
<evidence type="ECO:0000256" key="4">
    <source>
        <dbReference type="ARBA" id="ARBA00022553"/>
    </source>
</evidence>
<dbReference type="Gene3D" id="3.40.50.12780">
    <property type="entry name" value="N-terminal domain of ligase-like"/>
    <property type="match status" value="1"/>
</dbReference>